<dbReference type="GO" id="GO:0005524">
    <property type="term" value="F:ATP binding"/>
    <property type="evidence" value="ECO:0007669"/>
    <property type="project" value="UniProtKB-KW"/>
</dbReference>
<keyword evidence="2" id="KW-0067">ATP-binding</keyword>
<dbReference type="InterPro" id="IPR005654">
    <property type="entry name" value="ATPase_AFG1-like"/>
</dbReference>
<dbReference type="Pfam" id="PF03969">
    <property type="entry name" value="AFG1_ATPase"/>
    <property type="match status" value="1"/>
</dbReference>
<dbReference type="PANTHER" id="PTHR12169:SF6">
    <property type="entry name" value="AFG1-LIKE ATPASE"/>
    <property type="match status" value="1"/>
</dbReference>
<name>A0A9W6Z912_9STRA</name>
<evidence type="ECO:0000256" key="1">
    <source>
        <dbReference type="ARBA" id="ARBA00022741"/>
    </source>
</evidence>
<proteinExistence type="predicted"/>
<evidence type="ECO:0000256" key="2">
    <source>
        <dbReference type="ARBA" id="ARBA00022840"/>
    </source>
</evidence>
<evidence type="ECO:0000256" key="3">
    <source>
        <dbReference type="SAM" id="MobiDB-lite"/>
    </source>
</evidence>
<evidence type="ECO:0000313" key="5">
    <source>
        <dbReference type="Proteomes" id="UP001165082"/>
    </source>
</evidence>
<dbReference type="GO" id="GO:0016887">
    <property type="term" value="F:ATP hydrolysis activity"/>
    <property type="evidence" value="ECO:0007669"/>
    <property type="project" value="InterPro"/>
</dbReference>
<feature type="region of interest" description="Disordered" evidence="3">
    <location>
        <begin position="159"/>
        <end position="195"/>
    </location>
</feature>
<dbReference type="AlphaFoldDB" id="A0A9W6Z912"/>
<protein>
    <submittedName>
        <fullName evidence="4">Uncharacterized protein</fullName>
    </submittedName>
</protein>
<comment type="caution">
    <text evidence="4">The sequence shown here is derived from an EMBL/GenBank/DDBJ whole genome shotgun (WGS) entry which is preliminary data.</text>
</comment>
<keyword evidence="1" id="KW-0547">Nucleotide-binding</keyword>
<dbReference type="OrthoDB" id="548867at2759"/>
<reference evidence="4" key="1">
    <citation type="submission" date="2022-07" db="EMBL/GenBank/DDBJ databases">
        <title>Genome analysis of Parmales, a sister group of diatoms, reveals the evolutionary specialization of diatoms from phago-mixotrophs to photoautotrophs.</title>
        <authorList>
            <person name="Ban H."/>
            <person name="Sato S."/>
            <person name="Yoshikawa S."/>
            <person name="Kazumasa Y."/>
            <person name="Nakamura Y."/>
            <person name="Ichinomiya M."/>
            <person name="Saitoh K."/>
            <person name="Sato N."/>
            <person name="Blanc-Mathieu R."/>
            <person name="Endo H."/>
            <person name="Kuwata A."/>
            <person name="Ogata H."/>
        </authorList>
    </citation>
    <scope>NUCLEOTIDE SEQUENCE</scope>
</reference>
<dbReference type="Proteomes" id="UP001165082">
    <property type="component" value="Unassembled WGS sequence"/>
</dbReference>
<keyword evidence="5" id="KW-1185">Reference proteome</keyword>
<dbReference type="GO" id="GO:0005739">
    <property type="term" value="C:mitochondrion"/>
    <property type="evidence" value="ECO:0007669"/>
    <property type="project" value="TreeGrafter"/>
</dbReference>
<sequence length="195" mass="22723">MPSDLYLDGLQRSLFVPFISDLSSRCLVVDMDSSVDYRGLKVNRGDKWYHDDEKGFEMCWEKEPGEERPRTLKVSGRDVHVERTKGDKCIIEFDEFCRKPKGAGDYLRLGEEFDSVMIKGVPRMKIEDFNVLRRFIVLIDCLYSEGVKLVVSSEVQSPREVFDPGEEGGERDEAFSWDRTRSRMEEMGSKEWNNR</sequence>
<evidence type="ECO:0000313" key="4">
    <source>
        <dbReference type="EMBL" id="GMH49709.1"/>
    </source>
</evidence>
<dbReference type="EMBL" id="BRXZ01000645">
    <property type="protein sequence ID" value="GMH49709.1"/>
    <property type="molecule type" value="Genomic_DNA"/>
</dbReference>
<dbReference type="NCBIfam" id="NF040713">
    <property type="entry name" value="ZapE"/>
    <property type="match status" value="1"/>
</dbReference>
<gene>
    <name evidence="4" type="ORF">TrRE_jg12621</name>
</gene>
<organism evidence="4 5">
    <name type="scientific">Triparma retinervis</name>
    <dbReference type="NCBI Taxonomy" id="2557542"/>
    <lineage>
        <taxon>Eukaryota</taxon>
        <taxon>Sar</taxon>
        <taxon>Stramenopiles</taxon>
        <taxon>Ochrophyta</taxon>
        <taxon>Bolidophyceae</taxon>
        <taxon>Parmales</taxon>
        <taxon>Triparmaceae</taxon>
        <taxon>Triparma</taxon>
    </lineage>
</organism>
<accession>A0A9W6Z912</accession>
<dbReference type="PANTHER" id="PTHR12169">
    <property type="entry name" value="ATPASE N2B"/>
    <property type="match status" value="1"/>
</dbReference>
<feature type="compositionally biased region" description="Basic and acidic residues" evidence="3">
    <location>
        <begin position="171"/>
        <end position="195"/>
    </location>
</feature>